<dbReference type="EMBL" id="JNBY01000050">
    <property type="protein sequence ID" value="KDN87188.1"/>
    <property type="molecule type" value="Genomic_DNA"/>
</dbReference>
<sequence>MLHEVYQGASADRLAELWSTITKYSKVIVEACQTIAKVLRAAALVIEGAKTASIVQLASIQASFAAASSTGPWSSAAVLRLGRELMNQLLSQAVSRLGHTLLQPIEDMIFKTAQQIVPTPSNNSNGQGFNIDLAQLATCAADLRRGADDIESHGMDFRRIVSGLKLGEGSDPFAKLAIQVAEKILQTIVEDVLKRILGSFRDTAGKMDKLAGNLNENEDSNRMTLNGIASTVANPFSPNSAVGTGLNSVGSTGTGRSADAGLGAFAALMPKLGPVGSGSSRSGSGGNGIDTLGLKSPNLGSLGGSGGGHGGGGGGGGGSESGGSGGVGGGAGFATRLATPGGSGSKNGSMRLGTSLEGDHSGTGSASGGGGGGGTGTSTAGVGARPMGGGMMGMGGMHMGGGYGPVGGSGIRGAQRRGGGPTGGGNGSGNNGENGETNPADGVIADPNAAAGYAAMQLGRVTPVRRDPATERDDRYDGEFDDDFDADLSDLPEFTEFSDPA</sequence>
<evidence type="ECO:0000313" key="2">
    <source>
        <dbReference type="EMBL" id="KDN87188.1"/>
    </source>
</evidence>
<gene>
    <name evidence="2" type="ORF">KCH_12730</name>
</gene>
<feature type="compositionally biased region" description="Gly residues" evidence="1">
    <location>
        <begin position="365"/>
        <end position="376"/>
    </location>
</feature>
<dbReference type="Proteomes" id="UP000027178">
    <property type="component" value="Unassembled WGS sequence"/>
</dbReference>
<dbReference type="RefSeq" id="WP_051652792.1">
    <property type="nucleotide sequence ID" value="NZ_KK853997.1"/>
</dbReference>
<evidence type="ECO:0000256" key="1">
    <source>
        <dbReference type="SAM" id="MobiDB-lite"/>
    </source>
</evidence>
<feature type="compositionally biased region" description="Basic and acidic residues" evidence="1">
    <location>
        <begin position="464"/>
        <end position="478"/>
    </location>
</feature>
<proteinExistence type="predicted"/>
<feature type="compositionally biased region" description="Gly residues" evidence="1">
    <location>
        <begin position="406"/>
        <end position="432"/>
    </location>
</feature>
<keyword evidence="3" id="KW-1185">Reference proteome</keyword>
<feature type="region of interest" description="Disordered" evidence="1">
    <location>
        <begin position="406"/>
        <end position="501"/>
    </location>
</feature>
<dbReference type="OrthoDB" id="3870143at2"/>
<dbReference type="PATRIC" id="fig|1348663.4.peg.1216"/>
<evidence type="ECO:0000313" key="3">
    <source>
        <dbReference type="Proteomes" id="UP000027178"/>
    </source>
</evidence>
<feature type="compositionally biased region" description="Acidic residues" evidence="1">
    <location>
        <begin position="479"/>
        <end position="490"/>
    </location>
</feature>
<reference evidence="2 3" key="1">
    <citation type="submission" date="2014-05" db="EMBL/GenBank/DDBJ databases">
        <title>Draft Genome Sequence of Kitasatospora cheerisanensis KCTC 2395.</title>
        <authorList>
            <person name="Nam D.H."/>
        </authorList>
    </citation>
    <scope>NUCLEOTIDE SEQUENCE [LARGE SCALE GENOMIC DNA]</scope>
    <source>
        <strain evidence="2 3">KCTC 2395</strain>
    </source>
</reference>
<dbReference type="HOGENOM" id="CLU_543781_0_0_11"/>
<dbReference type="AlphaFoldDB" id="A0A066Z0A7"/>
<name>A0A066Z0A7_9ACTN</name>
<feature type="compositionally biased region" description="Gly residues" evidence="1">
    <location>
        <begin position="301"/>
        <end position="332"/>
    </location>
</feature>
<comment type="caution">
    <text evidence="2">The sequence shown here is derived from an EMBL/GenBank/DDBJ whole genome shotgun (WGS) entry which is preliminary data.</text>
</comment>
<dbReference type="eggNOG" id="ENOG5033349">
    <property type="taxonomic scope" value="Bacteria"/>
</dbReference>
<protein>
    <submittedName>
        <fullName evidence="2">Uncharacterized protein</fullName>
    </submittedName>
</protein>
<accession>A0A066Z0A7</accession>
<organism evidence="2 3">
    <name type="scientific">Kitasatospora cheerisanensis KCTC 2395</name>
    <dbReference type="NCBI Taxonomy" id="1348663"/>
    <lineage>
        <taxon>Bacteria</taxon>
        <taxon>Bacillati</taxon>
        <taxon>Actinomycetota</taxon>
        <taxon>Actinomycetes</taxon>
        <taxon>Kitasatosporales</taxon>
        <taxon>Streptomycetaceae</taxon>
        <taxon>Kitasatospora</taxon>
    </lineage>
</organism>
<feature type="region of interest" description="Disordered" evidence="1">
    <location>
        <begin position="275"/>
        <end position="387"/>
    </location>
</feature>